<evidence type="ECO:0000313" key="2">
    <source>
        <dbReference type="Proteomes" id="UP000011185"/>
    </source>
</evidence>
<dbReference type="EMBL" id="JH994082">
    <property type="protein sequence ID" value="ELQ74037.1"/>
    <property type="molecule type" value="Genomic_DNA"/>
</dbReference>
<dbReference type="InParanoid" id="L7JTE8"/>
<reference evidence="1 2" key="1">
    <citation type="journal article" date="2012" name="PLoS Pathog.">
        <title>The genome of the obligate intracellular parasite Trachipleistophora hominis: new insights into microsporidian genome dynamics and reductive evolution.</title>
        <authorList>
            <person name="Heinz E."/>
            <person name="Williams T.A."/>
            <person name="Nakjang S."/>
            <person name="Noel C.J."/>
            <person name="Swan D.C."/>
            <person name="Goldberg A.V."/>
            <person name="Harris S.R."/>
            <person name="Weinmaier T."/>
            <person name="Markert S."/>
            <person name="Becher D."/>
            <person name="Bernhardt J."/>
            <person name="Dagan T."/>
            <person name="Hacker C."/>
            <person name="Lucocq J.M."/>
            <person name="Schweder T."/>
            <person name="Rattei T."/>
            <person name="Hall N."/>
            <person name="Hirt R.P."/>
            <person name="Embley T.M."/>
        </authorList>
    </citation>
    <scope>NUCLEOTIDE SEQUENCE [LARGE SCALE GENOMIC DNA]</scope>
</reference>
<keyword evidence="2" id="KW-1185">Reference proteome</keyword>
<protein>
    <submittedName>
        <fullName evidence="1">Putative LRR containing protein</fullName>
    </submittedName>
</protein>
<accession>L7JTE8</accession>
<gene>
    <name evidence="1" type="ORF">THOM_3039</name>
</gene>
<sequence length="941" mass="109804">MWSNLHNYIDVCIKYIFLFKNKPGLANEEFLIAENPADLQMPGLWETREYIEEIQSLPYEFQSCATIGREWPRNLFFFDRAHYHGHIAGIKRLIYQKHRDVIEKNSDIQFKVIKVPMTYSLYHKIMKLPLKYQIKFANSEICTILKYYTRFDEPIMIQLVKFICEYLLNNKQLLKEIQVYKDYPNGDQCMSLIMKLLIPIFGTKETTTQFKKIVRSHIMFVLIEENGFMIELSGQSLSNSNYILNMNHDGFALAFLFDKVEIEYGWLVDNEDALDTIFNNNRISSPYTVIINDGRKIFDNFKEMGTLKRILNIISTSKFLTGESVNRLILKFENFHANIDMSCLTNMNASVTASCAHCSLEFIKSLSECAKIEADIDKYLIIKYLDGNPRNLTRISCDRIECDNDVKIPDSVEIVDVKTCILASNKTLTLGKNCKSVEIVNMRGKLIISGFMECDMGPGMMCGTLYFDFNTNETIEKRSLRLYRAKIYTKVKIRKDIEKIDFNDVTVTSESIVVLNDKCQSLKITNSEGRFDLRPYIGIAQFFDRNMIIEISTIKRPLYDFFGIIFNGWCFTHTIKLPNIYESVKLMHVSMTKNTEIILNRACKKLIVHNCEIAINFQEMEYLENLDIRLSIDRENNIRLINLRRVNHIRFSDVCWNINLITTIITSIKNIRHVEFNDGAILMSTLFSDLYYNRLMAFITSKGFFENNSDSLSKILAIKDSEPSVFVFEMLNIMTNCILRNVLDKEVMNTVSTLELESIAIDSDNSRSLRKLKGLKILQIRSKNITNEFLYNLPPNLELLDITDLFVKKINRTEKYVIKPSVIIRPYKRLKVLVVDVEFLYNVCSLSVLMPSLEVIEVQYSPTIKINLLVQIKKIKVSELFIQCGNFKREHRHVFVLKECEMLWFLGKLKFYIEFESLKCITFVLFNNRILFDPKTLKVVK</sequence>
<dbReference type="Proteomes" id="UP000011185">
    <property type="component" value="Unassembled WGS sequence"/>
</dbReference>
<evidence type="ECO:0000313" key="1">
    <source>
        <dbReference type="EMBL" id="ELQ74037.1"/>
    </source>
</evidence>
<organism evidence="1 2">
    <name type="scientific">Trachipleistophora hominis</name>
    <name type="common">Microsporidian parasite</name>
    <dbReference type="NCBI Taxonomy" id="72359"/>
    <lineage>
        <taxon>Eukaryota</taxon>
        <taxon>Fungi</taxon>
        <taxon>Fungi incertae sedis</taxon>
        <taxon>Microsporidia</taxon>
        <taxon>Pleistophoridae</taxon>
        <taxon>Trachipleistophora</taxon>
    </lineage>
</organism>
<proteinExistence type="predicted"/>
<dbReference type="OMA" id="FANSEIC"/>
<name>L7JTE8_TRAHO</name>
<dbReference type="HOGENOM" id="CLU_012976_0_0_1"/>
<dbReference type="VEuPathDB" id="MicrosporidiaDB:THOM_3039"/>
<dbReference type="OrthoDB" id="583456at2759"/>
<dbReference type="AlphaFoldDB" id="L7JTE8"/>